<dbReference type="Proteomes" id="UP000265520">
    <property type="component" value="Unassembled WGS sequence"/>
</dbReference>
<protein>
    <submittedName>
        <fullName evidence="1">Uncharacterized protein</fullName>
    </submittedName>
</protein>
<name>A0A392U4H3_9FABA</name>
<accession>A0A392U4H3</accession>
<sequence>PVFEAEEEDNEEIPDEISRLLEHEGIAIQPHKEPLEVINLGSEKDKKEARIGALLDTDVKRRLTELLKEYVDVFAWSYQDMP</sequence>
<keyword evidence="2" id="KW-1185">Reference proteome</keyword>
<comment type="caution">
    <text evidence="1">The sequence shown here is derived from an EMBL/GenBank/DDBJ whole genome shotgun (WGS) entry which is preliminary data.</text>
</comment>
<reference evidence="1 2" key="1">
    <citation type="journal article" date="2018" name="Front. Plant Sci.">
        <title>Red Clover (Trifolium pratense) and Zigzag Clover (T. medium) - A Picture of Genomic Similarities and Differences.</title>
        <authorList>
            <person name="Dluhosova J."/>
            <person name="Istvanek J."/>
            <person name="Nedelnik J."/>
            <person name="Repkova J."/>
        </authorList>
    </citation>
    <scope>NUCLEOTIDE SEQUENCE [LARGE SCALE GENOMIC DNA]</scope>
    <source>
        <strain evidence="2">cv. 10/8</strain>
        <tissue evidence="1">Leaf</tissue>
    </source>
</reference>
<organism evidence="1 2">
    <name type="scientific">Trifolium medium</name>
    <dbReference type="NCBI Taxonomy" id="97028"/>
    <lineage>
        <taxon>Eukaryota</taxon>
        <taxon>Viridiplantae</taxon>
        <taxon>Streptophyta</taxon>
        <taxon>Embryophyta</taxon>
        <taxon>Tracheophyta</taxon>
        <taxon>Spermatophyta</taxon>
        <taxon>Magnoliopsida</taxon>
        <taxon>eudicotyledons</taxon>
        <taxon>Gunneridae</taxon>
        <taxon>Pentapetalae</taxon>
        <taxon>rosids</taxon>
        <taxon>fabids</taxon>
        <taxon>Fabales</taxon>
        <taxon>Fabaceae</taxon>
        <taxon>Papilionoideae</taxon>
        <taxon>50 kb inversion clade</taxon>
        <taxon>NPAAA clade</taxon>
        <taxon>Hologalegina</taxon>
        <taxon>IRL clade</taxon>
        <taxon>Trifolieae</taxon>
        <taxon>Trifolium</taxon>
    </lineage>
</organism>
<evidence type="ECO:0000313" key="1">
    <source>
        <dbReference type="EMBL" id="MCI68232.1"/>
    </source>
</evidence>
<feature type="non-terminal residue" evidence="1">
    <location>
        <position position="1"/>
    </location>
</feature>
<evidence type="ECO:0000313" key="2">
    <source>
        <dbReference type="Proteomes" id="UP000265520"/>
    </source>
</evidence>
<proteinExistence type="predicted"/>
<dbReference type="EMBL" id="LXQA010732919">
    <property type="protein sequence ID" value="MCI68232.1"/>
    <property type="molecule type" value="Genomic_DNA"/>
</dbReference>
<feature type="non-terminal residue" evidence="1">
    <location>
        <position position="82"/>
    </location>
</feature>
<dbReference type="AlphaFoldDB" id="A0A392U4H3"/>